<gene>
    <name evidence="2" type="ORF">ACFO6Q_15795</name>
</gene>
<sequence>MLVRRFVFQCVLAFVVLFVQNAQAFFDPPWITPENPLAGEAVSVSMRGGICDWIAGRYGYPKITHNGNEIRILEYGHHYEPGSELCVDGIGITTRELGAFPSGDYTLTVDLIYPHPVFGPTILNIGIVPFSVSAPPAPVSVPVFNQAGTIAL</sequence>
<organism evidence="2 3">
    <name type="scientific">Dokdonella ginsengisoli</name>
    <dbReference type="NCBI Taxonomy" id="363846"/>
    <lineage>
        <taxon>Bacteria</taxon>
        <taxon>Pseudomonadati</taxon>
        <taxon>Pseudomonadota</taxon>
        <taxon>Gammaproteobacteria</taxon>
        <taxon>Lysobacterales</taxon>
        <taxon>Rhodanobacteraceae</taxon>
        <taxon>Dokdonella</taxon>
    </lineage>
</organism>
<accession>A0ABV9QYC9</accession>
<keyword evidence="3" id="KW-1185">Reference proteome</keyword>
<dbReference type="Proteomes" id="UP001595886">
    <property type="component" value="Unassembled WGS sequence"/>
</dbReference>
<dbReference type="RefSeq" id="WP_380022060.1">
    <property type="nucleotide sequence ID" value="NZ_JBHSHD010000010.1"/>
</dbReference>
<keyword evidence="1" id="KW-0732">Signal</keyword>
<evidence type="ECO:0000313" key="2">
    <source>
        <dbReference type="EMBL" id="MFC4821791.1"/>
    </source>
</evidence>
<dbReference type="EMBL" id="JBHSHD010000010">
    <property type="protein sequence ID" value="MFC4821791.1"/>
    <property type="molecule type" value="Genomic_DNA"/>
</dbReference>
<reference evidence="3" key="1">
    <citation type="journal article" date="2019" name="Int. J. Syst. Evol. Microbiol.">
        <title>The Global Catalogue of Microorganisms (GCM) 10K type strain sequencing project: providing services to taxonomists for standard genome sequencing and annotation.</title>
        <authorList>
            <consortium name="The Broad Institute Genomics Platform"/>
            <consortium name="The Broad Institute Genome Sequencing Center for Infectious Disease"/>
            <person name="Wu L."/>
            <person name="Ma J."/>
        </authorList>
    </citation>
    <scope>NUCLEOTIDE SEQUENCE [LARGE SCALE GENOMIC DNA]</scope>
    <source>
        <strain evidence="3">CCUG 30340</strain>
    </source>
</reference>
<comment type="caution">
    <text evidence="2">The sequence shown here is derived from an EMBL/GenBank/DDBJ whole genome shotgun (WGS) entry which is preliminary data.</text>
</comment>
<feature type="signal peptide" evidence="1">
    <location>
        <begin position="1"/>
        <end position="24"/>
    </location>
</feature>
<feature type="chain" id="PRO_5045259639" evidence="1">
    <location>
        <begin position="25"/>
        <end position="152"/>
    </location>
</feature>
<proteinExistence type="predicted"/>
<protein>
    <submittedName>
        <fullName evidence="2">Uncharacterized protein</fullName>
    </submittedName>
</protein>
<evidence type="ECO:0000313" key="3">
    <source>
        <dbReference type="Proteomes" id="UP001595886"/>
    </source>
</evidence>
<evidence type="ECO:0000256" key="1">
    <source>
        <dbReference type="SAM" id="SignalP"/>
    </source>
</evidence>
<name>A0ABV9QYC9_9GAMM</name>